<reference evidence="3" key="1">
    <citation type="journal article" date="2022" name="G3 (Bethesda)">
        <title>High quality genome of the basidiomycete yeast Dioszegia hungarica PDD-24b-2 isolated from cloud water.</title>
        <authorList>
            <person name="Jarrige D."/>
            <person name="Haridas S."/>
            <person name="Bleykasten-Grosshans C."/>
            <person name="Joly M."/>
            <person name="Nadalig T."/>
            <person name="Sancelme M."/>
            <person name="Vuilleumier S."/>
            <person name="Grigoriev I.V."/>
            <person name="Amato P."/>
            <person name="Bringel F."/>
        </authorList>
    </citation>
    <scope>NUCLEOTIDE SEQUENCE</scope>
    <source>
        <strain evidence="3">PDD-24b-2</strain>
    </source>
</reference>
<accession>A0AA38H5Z4</accession>
<feature type="region of interest" description="Disordered" evidence="1">
    <location>
        <begin position="202"/>
        <end position="230"/>
    </location>
</feature>
<dbReference type="GeneID" id="77727753"/>
<sequence length="354" mass="39938">MRMSAAHTYKRLLTPRAAASPSPPQTLADDIERKVLEIIAHFSREGHGLPTSIRARAEEAGTPLSERELIYLIPIWSESSLITGWELLEADCVAAKGDVSLAIARMEKTLLWRRTENVEDIQAMANDCKAQAATGQNIIMGFTKQNRPIIYFFPNRNTTPVEERKSIHNIFMIERASDLMTGGIGSALRARAVATTHGADAQATPWSSLASEEAKGSIRESNRKRSSHLFAPQNARETMHILSEYYPETLHTSHFLGMHWIVRAFVNLVWPFVDAKTKQKVNFETDIVGAGDVEPGELLRECGGELDLPYDHETYWSTMLEVGKERREDQMRRWRALGEPQVGREERLFKVAPE</sequence>
<comment type="caution">
    <text evidence="3">The sequence shown here is derived from an EMBL/GenBank/DDBJ whole genome shotgun (WGS) entry which is preliminary data.</text>
</comment>
<name>A0AA38H5Z4_9TREE</name>
<dbReference type="PANTHER" id="PTHR45824">
    <property type="entry name" value="GH16843P"/>
    <property type="match status" value="1"/>
</dbReference>
<dbReference type="EMBL" id="JAKWFO010000005">
    <property type="protein sequence ID" value="KAI9635162.1"/>
    <property type="molecule type" value="Genomic_DNA"/>
</dbReference>
<dbReference type="InterPro" id="IPR036865">
    <property type="entry name" value="CRAL-TRIO_dom_sf"/>
</dbReference>
<dbReference type="AlphaFoldDB" id="A0AA38H5Z4"/>
<dbReference type="InterPro" id="IPR052578">
    <property type="entry name" value="PI_Transfer_CRAL-TRIO"/>
</dbReference>
<dbReference type="PANTHER" id="PTHR45824:SF29">
    <property type="entry name" value="GH16843P"/>
    <property type="match status" value="1"/>
</dbReference>
<proteinExistence type="predicted"/>
<dbReference type="Proteomes" id="UP001164286">
    <property type="component" value="Unassembled WGS sequence"/>
</dbReference>
<evidence type="ECO:0000313" key="3">
    <source>
        <dbReference type="EMBL" id="KAI9635162.1"/>
    </source>
</evidence>
<dbReference type="PROSITE" id="PS50191">
    <property type="entry name" value="CRAL_TRIO"/>
    <property type="match status" value="1"/>
</dbReference>
<dbReference type="InterPro" id="IPR001251">
    <property type="entry name" value="CRAL-TRIO_dom"/>
</dbReference>
<evidence type="ECO:0000256" key="1">
    <source>
        <dbReference type="SAM" id="MobiDB-lite"/>
    </source>
</evidence>
<dbReference type="SUPFAM" id="SSF52087">
    <property type="entry name" value="CRAL/TRIO domain"/>
    <property type="match status" value="1"/>
</dbReference>
<feature type="domain" description="CRAL-TRIO" evidence="2">
    <location>
        <begin position="127"/>
        <end position="310"/>
    </location>
</feature>
<evidence type="ECO:0000313" key="4">
    <source>
        <dbReference type="Proteomes" id="UP001164286"/>
    </source>
</evidence>
<feature type="compositionally biased region" description="Basic and acidic residues" evidence="1">
    <location>
        <begin position="212"/>
        <end position="223"/>
    </location>
</feature>
<dbReference type="Gene3D" id="3.40.525.10">
    <property type="entry name" value="CRAL-TRIO lipid binding domain"/>
    <property type="match status" value="2"/>
</dbReference>
<keyword evidence="4" id="KW-1185">Reference proteome</keyword>
<evidence type="ECO:0000259" key="2">
    <source>
        <dbReference type="PROSITE" id="PS50191"/>
    </source>
</evidence>
<dbReference type="RefSeq" id="XP_052944939.1">
    <property type="nucleotide sequence ID" value="XM_053088548.1"/>
</dbReference>
<dbReference type="Pfam" id="PF00650">
    <property type="entry name" value="CRAL_TRIO"/>
    <property type="match status" value="1"/>
</dbReference>
<dbReference type="CDD" id="cd00170">
    <property type="entry name" value="SEC14"/>
    <property type="match status" value="1"/>
</dbReference>
<dbReference type="GO" id="GO:0008526">
    <property type="term" value="F:phosphatidylinositol transfer activity"/>
    <property type="evidence" value="ECO:0007669"/>
    <property type="project" value="TreeGrafter"/>
</dbReference>
<organism evidence="3 4">
    <name type="scientific">Dioszegia hungarica</name>
    <dbReference type="NCBI Taxonomy" id="4972"/>
    <lineage>
        <taxon>Eukaryota</taxon>
        <taxon>Fungi</taxon>
        <taxon>Dikarya</taxon>
        <taxon>Basidiomycota</taxon>
        <taxon>Agaricomycotina</taxon>
        <taxon>Tremellomycetes</taxon>
        <taxon>Tremellales</taxon>
        <taxon>Bulleribasidiaceae</taxon>
        <taxon>Dioszegia</taxon>
    </lineage>
</organism>
<gene>
    <name evidence="3" type="ORF">MKK02DRAFT_32651</name>
</gene>
<protein>
    <recommendedName>
        <fullName evidence="2">CRAL-TRIO domain-containing protein</fullName>
    </recommendedName>
</protein>